<dbReference type="InterPro" id="IPR052336">
    <property type="entry name" value="MlaD_Phospholipid_Transporter"/>
</dbReference>
<dbReference type="AlphaFoldDB" id="A0A2X4TYZ9"/>
<evidence type="ECO:0000259" key="2">
    <source>
        <dbReference type="Pfam" id="PF02470"/>
    </source>
</evidence>
<dbReference type="InterPro" id="IPR003399">
    <property type="entry name" value="Mce/MlaD"/>
</dbReference>
<accession>A0A2X4TYZ9</accession>
<dbReference type="EMBL" id="LS483468">
    <property type="protein sequence ID" value="SQI32717.1"/>
    <property type="molecule type" value="Genomic_DNA"/>
</dbReference>
<name>A0A2X4TYZ9_9NOCA</name>
<dbReference type="Pfam" id="PF11887">
    <property type="entry name" value="Mce4_CUP1"/>
    <property type="match status" value="1"/>
</dbReference>
<evidence type="ECO:0000256" key="1">
    <source>
        <dbReference type="SAM" id="MobiDB-lite"/>
    </source>
</evidence>
<feature type="domain" description="Mammalian cell entry C-terminal" evidence="3">
    <location>
        <begin position="145"/>
        <end position="315"/>
    </location>
</feature>
<reference evidence="4 5" key="1">
    <citation type="submission" date="2018-06" db="EMBL/GenBank/DDBJ databases">
        <authorList>
            <consortium name="Pathogen Informatics"/>
            <person name="Doyle S."/>
        </authorList>
    </citation>
    <scope>NUCLEOTIDE SEQUENCE [LARGE SCALE GENOMIC DNA]</scope>
    <source>
        <strain evidence="4 5">NCTC10994</strain>
    </source>
</reference>
<dbReference type="STRING" id="1219011.GCA_001895045_04088"/>
<dbReference type="PANTHER" id="PTHR33371:SF19">
    <property type="entry name" value="MCE-FAMILY PROTEIN MCE4A"/>
    <property type="match status" value="1"/>
</dbReference>
<dbReference type="InterPro" id="IPR024516">
    <property type="entry name" value="Mce_C"/>
</dbReference>
<dbReference type="GO" id="GO:0005576">
    <property type="term" value="C:extracellular region"/>
    <property type="evidence" value="ECO:0007669"/>
    <property type="project" value="TreeGrafter"/>
</dbReference>
<dbReference type="RefSeq" id="WP_231922848.1">
    <property type="nucleotide sequence ID" value="NZ_JAFBBL010000001.1"/>
</dbReference>
<dbReference type="PANTHER" id="PTHR33371">
    <property type="entry name" value="INTERMEMBRANE PHOSPHOLIPID TRANSPORT SYSTEM BINDING PROTEIN MLAD-RELATED"/>
    <property type="match status" value="1"/>
</dbReference>
<dbReference type="GO" id="GO:0051701">
    <property type="term" value="P:biological process involved in interaction with host"/>
    <property type="evidence" value="ECO:0007669"/>
    <property type="project" value="TreeGrafter"/>
</dbReference>
<sequence length="428" mass="44071">MTSPRLVPRPLPAPISPRRPNKMAGLSRPVLALIGLVSTVILVASGALLVASGAGSLSRDPRVTATLPAEAGLIFGSAGVQYQGVHVGSLVGLDAGVTSSRLTMQIDESQISEIPASVRVRVVPRTLFGDVFLELVPPEDPERGPRLAEGAELSVDTSSESVQLANLYYRTAALMEQLRPEQLSVALDAMSQALQGRGAGLGETIDRMSTLATELGPLVDASIAAAPQVATVNEALSAATDDVVTIMANASELSQIVLEREDGIRRLLSGGASLAQEGAAFFSTNTDNMIAVVRNGAPVVSTFAGNTTGLDETLRYLSIFGGAGARVFSSGRFDITAVPDFSDPMPYTAEDCPRYPGMDGANCGDPVPASAANRSSIRSASAERAPLGYLEQIAAGIAPDAAATDVDPSAAVSLLLAPLVRGAAVSIP</sequence>
<dbReference type="Proteomes" id="UP000249091">
    <property type="component" value="Chromosome 1"/>
</dbReference>
<feature type="domain" description="Mce/MlaD" evidence="2">
    <location>
        <begin position="61"/>
        <end position="138"/>
    </location>
</feature>
<evidence type="ECO:0000259" key="3">
    <source>
        <dbReference type="Pfam" id="PF11887"/>
    </source>
</evidence>
<dbReference type="Pfam" id="PF02470">
    <property type="entry name" value="MlaD"/>
    <property type="match status" value="1"/>
</dbReference>
<keyword evidence="5" id="KW-1185">Reference proteome</keyword>
<evidence type="ECO:0000313" key="5">
    <source>
        <dbReference type="Proteomes" id="UP000249091"/>
    </source>
</evidence>
<proteinExistence type="predicted"/>
<feature type="compositionally biased region" description="Pro residues" evidence="1">
    <location>
        <begin position="7"/>
        <end position="17"/>
    </location>
</feature>
<feature type="region of interest" description="Disordered" evidence="1">
    <location>
        <begin position="1"/>
        <end position="20"/>
    </location>
</feature>
<gene>
    <name evidence="4" type="ORF">NCTC10994_02311</name>
</gene>
<dbReference type="KEGG" id="rcr:NCTC10994_02311"/>
<protein>
    <submittedName>
        <fullName evidence="4">MCE family protein</fullName>
    </submittedName>
</protein>
<organism evidence="4 5">
    <name type="scientific">Rhodococcus coprophilus</name>
    <dbReference type="NCBI Taxonomy" id="38310"/>
    <lineage>
        <taxon>Bacteria</taxon>
        <taxon>Bacillati</taxon>
        <taxon>Actinomycetota</taxon>
        <taxon>Actinomycetes</taxon>
        <taxon>Mycobacteriales</taxon>
        <taxon>Nocardiaceae</taxon>
        <taxon>Rhodococcus</taxon>
    </lineage>
</organism>
<evidence type="ECO:0000313" key="4">
    <source>
        <dbReference type="EMBL" id="SQI32717.1"/>
    </source>
</evidence>